<evidence type="ECO:0000313" key="5">
    <source>
        <dbReference type="Proteomes" id="UP000767854"/>
    </source>
</evidence>
<dbReference type="PANTHER" id="PTHR45982:SF1">
    <property type="entry name" value="REGULATOR OF CHROMOSOME CONDENSATION"/>
    <property type="match status" value="1"/>
</dbReference>
<dbReference type="Pfam" id="PF25390">
    <property type="entry name" value="WD40_RLD"/>
    <property type="match status" value="1"/>
</dbReference>
<evidence type="ECO:0000313" key="4">
    <source>
        <dbReference type="EMBL" id="MBM7562168.1"/>
    </source>
</evidence>
<name>A0ABS2MRW7_9FIRM</name>
<evidence type="ECO:0000256" key="2">
    <source>
        <dbReference type="ARBA" id="ARBA00022737"/>
    </source>
</evidence>
<sequence>MNFLAILLAIGSVAGAIAFLGKDKTENSRDVYEDYKVILEAMTAYKDAHKQYAKSLDLLEAYVEDQMITQYAYYQLSLDGKYLIVDGLTPDEAKQIVNLAGGTSYINGKLAYLTLRRFNDVSQVVPVAHFAIKPDENITTTTPLTYDISGCVTENNEIIEKKWENKNPVFLDPGMYTIRLKIKDKNGNWSDFYEKEIRVIEEQGIQSIKGFDGSLFLTYRNGRSLSLGKNEYGQLGIGSLTPVPELTYSTMYDGVVQVACGEAFNVFRMYDGSVYTAGDNRHGELASGDKSAHKLMNQIWGLENVKQVSVGKKFGAALDYNGDVFVWGDNSDDQLMNPDFLDSPYPIKLQGVTGVKEIACGTNFGLALRYDGTVIGWGDNSYGQLALGYKGAITEPMITLYKNAKHVAAGDRFSLVVTETGKVYGAGNNAYGQLGSRGKNEFLFPEEVLKVKEVSEVSACESLVVALTQTGKALIWGNFNGPSTKPIYEAVEIPGVMYIKAFANTGKKCYFVDGKSDLITVSDLSGKFEKRKIHENFSEIRELMATETE</sequence>
<dbReference type="PROSITE" id="PS50012">
    <property type="entry name" value="RCC1_3"/>
    <property type="match status" value="4"/>
</dbReference>
<reference evidence="4 5" key="1">
    <citation type="submission" date="2021-01" db="EMBL/GenBank/DDBJ databases">
        <title>Genomic Encyclopedia of Type Strains, Phase IV (KMG-IV): sequencing the most valuable type-strain genomes for metagenomic binning, comparative biology and taxonomic classification.</title>
        <authorList>
            <person name="Goeker M."/>
        </authorList>
    </citation>
    <scope>NUCLEOTIDE SEQUENCE [LARGE SCALE GENOMIC DNA]</scope>
    <source>
        <strain evidence="4 5">DSM 24436</strain>
    </source>
</reference>
<feature type="domain" description="RCC1-like" evidence="3">
    <location>
        <begin position="225"/>
        <end position="478"/>
    </location>
</feature>
<dbReference type="Gene3D" id="2.130.10.30">
    <property type="entry name" value="Regulator of chromosome condensation 1/beta-lactamase-inhibitor protein II"/>
    <property type="match status" value="2"/>
</dbReference>
<dbReference type="PANTHER" id="PTHR45982">
    <property type="entry name" value="REGULATOR OF CHROMOSOME CONDENSATION"/>
    <property type="match status" value="1"/>
</dbReference>
<proteinExistence type="predicted"/>
<keyword evidence="2" id="KW-0677">Repeat</keyword>
<dbReference type="InterPro" id="IPR009091">
    <property type="entry name" value="RCC1/BLIP-II"/>
</dbReference>
<keyword evidence="1" id="KW-0344">Guanine-nucleotide releasing factor</keyword>
<comment type="caution">
    <text evidence="4">The sequence shown here is derived from an EMBL/GenBank/DDBJ whole genome shotgun (WGS) entry which is preliminary data.</text>
</comment>
<dbReference type="EMBL" id="JAFBDT010000013">
    <property type="protein sequence ID" value="MBM7562168.1"/>
    <property type="molecule type" value="Genomic_DNA"/>
</dbReference>
<dbReference type="RefSeq" id="WP_204664319.1">
    <property type="nucleotide sequence ID" value="NZ_JAFBDT010000013.1"/>
</dbReference>
<dbReference type="InterPro" id="IPR058923">
    <property type="entry name" value="RCC1-like_dom"/>
</dbReference>
<dbReference type="InterPro" id="IPR000408">
    <property type="entry name" value="Reg_chr_condens"/>
</dbReference>
<dbReference type="Proteomes" id="UP000767854">
    <property type="component" value="Unassembled WGS sequence"/>
</dbReference>
<protein>
    <recommendedName>
        <fullName evidence="3">RCC1-like domain-containing protein</fullName>
    </recommendedName>
</protein>
<dbReference type="InterPro" id="IPR051553">
    <property type="entry name" value="Ran_GTPase-activating"/>
</dbReference>
<organism evidence="4 5">
    <name type="scientific">Fusibacter tunisiensis</name>
    <dbReference type="NCBI Taxonomy" id="1008308"/>
    <lineage>
        <taxon>Bacteria</taxon>
        <taxon>Bacillati</taxon>
        <taxon>Bacillota</taxon>
        <taxon>Clostridia</taxon>
        <taxon>Eubacteriales</taxon>
        <taxon>Eubacteriales Family XII. Incertae Sedis</taxon>
        <taxon>Fusibacter</taxon>
    </lineage>
</organism>
<accession>A0ABS2MRW7</accession>
<evidence type="ECO:0000256" key="1">
    <source>
        <dbReference type="ARBA" id="ARBA00022658"/>
    </source>
</evidence>
<evidence type="ECO:0000259" key="3">
    <source>
        <dbReference type="Pfam" id="PF25390"/>
    </source>
</evidence>
<dbReference type="PRINTS" id="PR00633">
    <property type="entry name" value="RCCNDNSATION"/>
</dbReference>
<keyword evidence="5" id="KW-1185">Reference proteome</keyword>
<gene>
    <name evidence="4" type="ORF">JOC49_001711</name>
</gene>
<dbReference type="SUPFAM" id="SSF50985">
    <property type="entry name" value="RCC1/BLIP-II"/>
    <property type="match status" value="1"/>
</dbReference>